<sequence length="68" mass="7801">MAEIMTQLEALAYLASQANSVKERRELDEILRETETKVDELPTNRIRRPQSQEVRTVCGAVGIVSHRY</sequence>
<accession>A0A0F9ENZ0</accession>
<name>A0A0F9ENZ0_9ZZZZ</name>
<protein>
    <submittedName>
        <fullName evidence="1">Uncharacterized protein</fullName>
    </submittedName>
</protein>
<evidence type="ECO:0000313" key="1">
    <source>
        <dbReference type="EMBL" id="KKL25598.1"/>
    </source>
</evidence>
<gene>
    <name evidence="1" type="ORF">LCGC14_2403670</name>
</gene>
<reference evidence="1" key="1">
    <citation type="journal article" date="2015" name="Nature">
        <title>Complex archaea that bridge the gap between prokaryotes and eukaryotes.</title>
        <authorList>
            <person name="Spang A."/>
            <person name="Saw J.H."/>
            <person name="Jorgensen S.L."/>
            <person name="Zaremba-Niedzwiedzka K."/>
            <person name="Martijn J."/>
            <person name="Lind A.E."/>
            <person name="van Eijk R."/>
            <person name="Schleper C."/>
            <person name="Guy L."/>
            <person name="Ettema T.J."/>
        </authorList>
    </citation>
    <scope>NUCLEOTIDE SEQUENCE</scope>
</reference>
<proteinExistence type="predicted"/>
<organism evidence="1">
    <name type="scientific">marine sediment metagenome</name>
    <dbReference type="NCBI Taxonomy" id="412755"/>
    <lineage>
        <taxon>unclassified sequences</taxon>
        <taxon>metagenomes</taxon>
        <taxon>ecological metagenomes</taxon>
    </lineage>
</organism>
<dbReference type="EMBL" id="LAZR01036156">
    <property type="protein sequence ID" value="KKL25598.1"/>
    <property type="molecule type" value="Genomic_DNA"/>
</dbReference>
<comment type="caution">
    <text evidence="1">The sequence shown here is derived from an EMBL/GenBank/DDBJ whole genome shotgun (WGS) entry which is preliminary data.</text>
</comment>
<dbReference type="AlphaFoldDB" id="A0A0F9ENZ0"/>